<dbReference type="SUPFAM" id="SSF52833">
    <property type="entry name" value="Thioredoxin-like"/>
    <property type="match status" value="1"/>
</dbReference>
<reference evidence="1 2" key="1">
    <citation type="submission" date="2024-10" db="EMBL/GenBank/DDBJ databases">
        <title>Updated reference genomes for cyclostephanoid diatoms.</title>
        <authorList>
            <person name="Roberts W.R."/>
            <person name="Alverson A.J."/>
        </authorList>
    </citation>
    <scope>NUCLEOTIDE SEQUENCE [LARGE SCALE GENOMIC DNA]</scope>
    <source>
        <strain evidence="1 2">AJA276-08</strain>
    </source>
</reference>
<evidence type="ECO:0000313" key="1">
    <source>
        <dbReference type="EMBL" id="KAL3773185.1"/>
    </source>
</evidence>
<proteinExistence type="predicted"/>
<dbReference type="AlphaFoldDB" id="A0ABD3NAZ4"/>
<sequence>MAGSRLDTSGCSSHARWRYASLISVDVAPHINQSTVNGLDHLARSASVKYMRTAVMMVAQQRHVWDTLGTNLQNVTKDVTKWTIDDAGTTKDFQGCNEGERTVAHKLHVNNVDNAARNSIVNLSPANVKEFHYSYEHAIVNYYAPWRVDCVEHRQTCIDEHLMVFPTIQWYRDVMPDYGGDRTIEALMEYGEAPCPSAMMMMRNITSMALGILRGIIRGAWFMAT</sequence>
<dbReference type="EMBL" id="JALLAZ020001546">
    <property type="protein sequence ID" value="KAL3773185.1"/>
    <property type="molecule type" value="Genomic_DNA"/>
</dbReference>
<organism evidence="1 2">
    <name type="scientific">Stephanodiscus triporus</name>
    <dbReference type="NCBI Taxonomy" id="2934178"/>
    <lineage>
        <taxon>Eukaryota</taxon>
        <taxon>Sar</taxon>
        <taxon>Stramenopiles</taxon>
        <taxon>Ochrophyta</taxon>
        <taxon>Bacillariophyta</taxon>
        <taxon>Coscinodiscophyceae</taxon>
        <taxon>Thalassiosirophycidae</taxon>
        <taxon>Stephanodiscales</taxon>
        <taxon>Stephanodiscaceae</taxon>
        <taxon>Stephanodiscus</taxon>
    </lineage>
</organism>
<evidence type="ECO:0000313" key="2">
    <source>
        <dbReference type="Proteomes" id="UP001530315"/>
    </source>
</evidence>
<dbReference type="CDD" id="cd02961">
    <property type="entry name" value="PDI_a_family"/>
    <property type="match status" value="1"/>
</dbReference>
<dbReference type="InterPro" id="IPR036249">
    <property type="entry name" value="Thioredoxin-like_sf"/>
</dbReference>
<dbReference type="Proteomes" id="UP001530315">
    <property type="component" value="Unassembled WGS sequence"/>
</dbReference>
<accession>A0ABD3NAZ4</accession>
<gene>
    <name evidence="1" type="ORF">ACHAW5_009685</name>
</gene>
<name>A0ABD3NAZ4_9STRA</name>
<evidence type="ECO:0008006" key="3">
    <source>
        <dbReference type="Google" id="ProtNLM"/>
    </source>
</evidence>
<protein>
    <recommendedName>
        <fullName evidence="3">Phospholipase B-like</fullName>
    </recommendedName>
</protein>
<keyword evidence="2" id="KW-1185">Reference proteome</keyword>
<comment type="caution">
    <text evidence="1">The sequence shown here is derived from an EMBL/GenBank/DDBJ whole genome shotgun (WGS) entry which is preliminary data.</text>
</comment>